<dbReference type="GO" id="GO:0005886">
    <property type="term" value="C:plasma membrane"/>
    <property type="evidence" value="ECO:0007669"/>
    <property type="project" value="TreeGrafter"/>
</dbReference>
<evidence type="ECO:0000259" key="7">
    <source>
        <dbReference type="Pfam" id="PF03600"/>
    </source>
</evidence>
<keyword evidence="3 6" id="KW-0812">Transmembrane</keyword>
<evidence type="ECO:0000256" key="1">
    <source>
        <dbReference type="ARBA" id="ARBA00004141"/>
    </source>
</evidence>
<evidence type="ECO:0000313" key="9">
    <source>
        <dbReference type="Proteomes" id="UP000288096"/>
    </source>
</evidence>
<dbReference type="OrthoDB" id="9766267at2"/>
<evidence type="ECO:0000256" key="6">
    <source>
        <dbReference type="SAM" id="Phobius"/>
    </source>
</evidence>
<feature type="transmembrane region" description="Helical" evidence="6">
    <location>
        <begin position="147"/>
        <end position="171"/>
    </location>
</feature>
<comment type="subcellular location">
    <subcellularLocation>
        <location evidence="1">Membrane</location>
        <topology evidence="1">Multi-pass membrane protein</topology>
    </subcellularLocation>
</comment>
<keyword evidence="2" id="KW-0813">Transport</keyword>
<feature type="transmembrane region" description="Helical" evidence="6">
    <location>
        <begin position="347"/>
        <end position="373"/>
    </location>
</feature>
<dbReference type="EMBL" id="BEXT01000001">
    <property type="protein sequence ID" value="GBC59862.1"/>
    <property type="molecule type" value="Genomic_DNA"/>
</dbReference>
<gene>
    <name evidence="8" type="ORF">DENIS_0803</name>
</gene>
<evidence type="ECO:0000256" key="2">
    <source>
        <dbReference type="ARBA" id="ARBA00022448"/>
    </source>
</evidence>
<reference evidence="9" key="1">
    <citation type="submission" date="2017-11" db="EMBL/GenBank/DDBJ databases">
        <authorList>
            <person name="Watanabe M."/>
            <person name="Kojima H."/>
        </authorList>
    </citation>
    <scope>NUCLEOTIDE SEQUENCE [LARGE SCALE GENOMIC DNA]</scope>
    <source>
        <strain evidence="9">Tokyo 01</strain>
    </source>
</reference>
<organism evidence="8 9">
    <name type="scientific">Desulfonema ishimotonii</name>
    <dbReference type="NCBI Taxonomy" id="45657"/>
    <lineage>
        <taxon>Bacteria</taxon>
        <taxon>Pseudomonadati</taxon>
        <taxon>Thermodesulfobacteriota</taxon>
        <taxon>Desulfobacteria</taxon>
        <taxon>Desulfobacterales</taxon>
        <taxon>Desulfococcaceae</taxon>
        <taxon>Desulfonema</taxon>
    </lineage>
</organism>
<feature type="transmembrane region" description="Helical" evidence="6">
    <location>
        <begin position="222"/>
        <end position="243"/>
    </location>
</feature>
<comment type="caution">
    <text evidence="8">The sequence shown here is derived from an EMBL/GenBank/DDBJ whole genome shotgun (WGS) entry which is preliminary data.</text>
</comment>
<evidence type="ECO:0000256" key="4">
    <source>
        <dbReference type="ARBA" id="ARBA00022989"/>
    </source>
</evidence>
<feature type="transmembrane region" description="Helical" evidence="6">
    <location>
        <begin position="305"/>
        <end position="327"/>
    </location>
</feature>
<dbReference type="PANTHER" id="PTHR10283">
    <property type="entry name" value="SOLUTE CARRIER FAMILY 13 MEMBER"/>
    <property type="match status" value="1"/>
</dbReference>
<feature type="transmembrane region" description="Helical" evidence="6">
    <location>
        <begin position="52"/>
        <end position="70"/>
    </location>
</feature>
<feature type="domain" description="Citrate transporter-like" evidence="7">
    <location>
        <begin position="15"/>
        <end position="204"/>
    </location>
</feature>
<dbReference type="GO" id="GO:0022857">
    <property type="term" value="F:transmembrane transporter activity"/>
    <property type="evidence" value="ECO:0007669"/>
    <property type="project" value="UniProtKB-ARBA"/>
</dbReference>
<keyword evidence="4 6" id="KW-1133">Transmembrane helix</keyword>
<protein>
    <submittedName>
        <fullName evidence="8">Sodium:sulfate symporter</fullName>
    </submittedName>
</protein>
<dbReference type="AlphaFoldDB" id="A0A401FSB2"/>
<dbReference type="Proteomes" id="UP000288096">
    <property type="component" value="Unassembled WGS sequence"/>
</dbReference>
<evidence type="ECO:0000313" key="8">
    <source>
        <dbReference type="EMBL" id="GBC59862.1"/>
    </source>
</evidence>
<feature type="transmembrane region" description="Helical" evidence="6">
    <location>
        <begin position="12"/>
        <end position="31"/>
    </location>
</feature>
<evidence type="ECO:0000256" key="5">
    <source>
        <dbReference type="ARBA" id="ARBA00023136"/>
    </source>
</evidence>
<evidence type="ECO:0000256" key="3">
    <source>
        <dbReference type="ARBA" id="ARBA00022692"/>
    </source>
</evidence>
<sequence length="413" mass="45410">MENIPTVSHYLWQRLPLMIMFVNGYLIYRLLVVTDLTEVFVFRVLQYCRNNIGLLFFFIIVASALLSFFIPNTITVLTLLPVLKTIDTDIGVQTGHRLTTALTLSVIYGANIGGMGSLIGSPANLLLIGELDLYAVPGRYQISFFNWFLWSVPLVAFLIIAAWGVIAFGAVPHGLRGARFRIGKSVCETDLTGAQRRGGSMFAVFLLFWSSDALLREIFPGFAVYEPAVCIGFFGCFCRMAFYGKDPMGNGPLLRLADLVRDFPRRGILFLGLLVALILAARLFHADRQVSDIFLKMVDGQTSRFGVIFITVTTVIFLTELFSNTVVSTAFFPVAYFTSADHGISPLILMIAVSVASTCAFMTPVATPCNALAFGEMKGTSLGRMIVLGIILNGFTALVMSAWLQFAVPRVYG</sequence>
<name>A0A401FSB2_9BACT</name>
<dbReference type="PANTHER" id="PTHR10283:SF82">
    <property type="entry name" value="SOLUTE CARRIER FAMILY 13 MEMBER 2"/>
    <property type="match status" value="1"/>
</dbReference>
<keyword evidence="5 6" id="KW-0472">Membrane</keyword>
<keyword evidence="9" id="KW-1185">Reference proteome</keyword>
<dbReference type="RefSeq" id="WP_124327336.1">
    <property type="nucleotide sequence ID" value="NZ_BEXT01000001.1"/>
</dbReference>
<feature type="transmembrane region" description="Helical" evidence="6">
    <location>
        <begin position="263"/>
        <end position="284"/>
    </location>
</feature>
<reference evidence="9" key="2">
    <citation type="submission" date="2019-01" db="EMBL/GenBank/DDBJ databases">
        <title>Genome sequence of Desulfonema ishimotonii strain Tokyo 01.</title>
        <authorList>
            <person name="Fukui M."/>
        </authorList>
    </citation>
    <scope>NUCLEOTIDE SEQUENCE [LARGE SCALE GENOMIC DNA]</scope>
    <source>
        <strain evidence="9">Tokyo 01</strain>
    </source>
</reference>
<accession>A0A401FSB2</accession>
<proteinExistence type="predicted"/>
<dbReference type="Pfam" id="PF03600">
    <property type="entry name" value="CitMHS"/>
    <property type="match status" value="1"/>
</dbReference>
<feature type="transmembrane region" description="Helical" evidence="6">
    <location>
        <begin position="385"/>
        <end position="406"/>
    </location>
</feature>
<dbReference type="InterPro" id="IPR004680">
    <property type="entry name" value="Cit_transptr-like_dom"/>
</dbReference>